<sequence>MIVVVIVLIAAMTGPFGTYFHGGFLTRLGYWSAAICGGIAVARTVRRLAARWLGDLPFVAREPVTLVVITAIFAPVLHVWTESLFRMGGVGKLAFWPMAAKILAICVMVSILRFCLSKLPKHMPAAEVPPSVEARLLRRLPDDADHAVLRLSADGHVVHVVTADQRFELRMRFSDAVKEMDLVEGYCTHRSHWVARAAVAETQVRNGRPSLVLTNGDMVPVSRKYQPELEAVGVL</sequence>
<keyword evidence="3" id="KW-0238">DNA-binding</keyword>
<accession>A0A221K1Z2</accession>
<evidence type="ECO:0000259" key="2">
    <source>
        <dbReference type="PROSITE" id="PS50930"/>
    </source>
</evidence>
<proteinExistence type="predicted"/>
<dbReference type="InterPro" id="IPR007492">
    <property type="entry name" value="LytTR_DNA-bd_dom"/>
</dbReference>
<dbReference type="SMART" id="SM00850">
    <property type="entry name" value="LytTR"/>
    <property type="match status" value="1"/>
</dbReference>
<name>A0A221K1Z2_9RHOB</name>
<dbReference type="RefSeq" id="WP_089420828.1">
    <property type="nucleotide sequence ID" value="NZ_CP022415.1"/>
</dbReference>
<dbReference type="OrthoDB" id="7028951at2"/>
<dbReference type="EMBL" id="CP022415">
    <property type="protein sequence ID" value="ASM72991.1"/>
    <property type="molecule type" value="Genomic_DNA"/>
</dbReference>
<evidence type="ECO:0000256" key="1">
    <source>
        <dbReference type="SAM" id="Phobius"/>
    </source>
</evidence>
<keyword evidence="4" id="KW-1185">Reference proteome</keyword>
<feature type="transmembrane region" description="Helical" evidence="1">
    <location>
        <begin position="93"/>
        <end position="116"/>
    </location>
</feature>
<protein>
    <submittedName>
        <fullName evidence="3">LytTr DNA-binding domain protein</fullName>
    </submittedName>
</protein>
<dbReference type="KEGG" id="spse:SULPSESMR1_02190"/>
<keyword evidence="1" id="KW-0472">Membrane</keyword>
<reference evidence="3 4" key="1">
    <citation type="submission" date="2017-07" db="EMBL/GenBank/DDBJ databases">
        <title>Genome Sequence of Sulfitobacter pseudonitzschiae Strain SMR1 Isolated from a culture of the Diatom Skeletonema marinoi.</title>
        <authorList>
            <person name="Topel M."/>
            <person name="Pinder M.I.M."/>
            <person name="Johansson O.N."/>
            <person name="Kourtchenko O."/>
            <person name="Godhe A."/>
            <person name="Clarke A.K."/>
        </authorList>
    </citation>
    <scope>NUCLEOTIDE SEQUENCE [LARGE SCALE GENOMIC DNA]</scope>
    <source>
        <strain evidence="3 4">SMR1</strain>
    </source>
</reference>
<evidence type="ECO:0000313" key="3">
    <source>
        <dbReference type="EMBL" id="ASM72991.1"/>
    </source>
</evidence>
<dbReference type="Pfam" id="PF04397">
    <property type="entry name" value="LytTR"/>
    <property type="match status" value="1"/>
</dbReference>
<keyword evidence="1" id="KW-0812">Transmembrane</keyword>
<feature type="transmembrane region" description="Helical" evidence="1">
    <location>
        <begin position="29"/>
        <end position="46"/>
    </location>
</feature>
<dbReference type="Proteomes" id="UP000199754">
    <property type="component" value="Chromosome"/>
</dbReference>
<gene>
    <name evidence="3" type="ORF">SULPSESMR1_02190</name>
</gene>
<dbReference type="AlphaFoldDB" id="A0A221K1Z2"/>
<feature type="domain" description="HTH LytTR-type" evidence="2">
    <location>
        <begin position="146"/>
        <end position="235"/>
    </location>
</feature>
<dbReference type="GO" id="GO:0003677">
    <property type="term" value="F:DNA binding"/>
    <property type="evidence" value="ECO:0007669"/>
    <property type="project" value="UniProtKB-KW"/>
</dbReference>
<organism evidence="3 4">
    <name type="scientific">Pseudosulfitobacter pseudonitzschiae</name>
    <dbReference type="NCBI Taxonomy" id="1402135"/>
    <lineage>
        <taxon>Bacteria</taxon>
        <taxon>Pseudomonadati</taxon>
        <taxon>Pseudomonadota</taxon>
        <taxon>Alphaproteobacteria</taxon>
        <taxon>Rhodobacterales</taxon>
        <taxon>Roseobacteraceae</taxon>
        <taxon>Pseudosulfitobacter</taxon>
    </lineage>
</organism>
<dbReference type="PROSITE" id="PS50930">
    <property type="entry name" value="HTH_LYTTR"/>
    <property type="match status" value="1"/>
</dbReference>
<dbReference type="Gene3D" id="2.40.50.1020">
    <property type="entry name" value="LytTr DNA-binding domain"/>
    <property type="match status" value="1"/>
</dbReference>
<evidence type="ECO:0000313" key="4">
    <source>
        <dbReference type="Proteomes" id="UP000199754"/>
    </source>
</evidence>
<feature type="transmembrane region" description="Helical" evidence="1">
    <location>
        <begin position="58"/>
        <end position="81"/>
    </location>
</feature>
<keyword evidence="1" id="KW-1133">Transmembrane helix</keyword>